<dbReference type="EMBL" id="CAMXCT020004632">
    <property type="protein sequence ID" value="CAL1163149.1"/>
    <property type="molecule type" value="Genomic_DNA"/>
</dbReference>
<evidence type="ECO:0000313" key="3">
    <source>
        <dbReference type="EMBL" id="CAL4797086.1"/>
    </source>
</evidence>
<evidence type="ECO:0000256" key="1">
    <source>
        <dbReference type="SAM" id="Phobius"/>
    </source>
</evidence>
<feature type="transmembrane region" description="Helical" evidence="1">
    <location>
        <begin position="371"/>
        <end position="394"/>
    </location>
</feature>
<evidence type="ECO:0000313" key="4">
    <source>
        <dbReference type="Proteomes" id="UP001152797"/>
    </source>
</evidence>
<feature type="transmembrane region" description="Helical" evidence="1">
    <location>
        <begin position="168"/>
        <end position="192"/>
    </location>
</feature>
<feature type="transmembrane region" description="Helical" evidence="1">
    <location>
        <begin position="307"/>
        <end position="329"/>
    </location>
</feature>
<keyword evidence="1" id="KW-0812">Transmembrane</keyword>
<comment type="caution">
    <text evidence="2">The sequence shown here is derived from an EMBL/GenBank/DDBJ whole genome shotgun (WGS) entry which is preliminary data.</text>
</comment>
<dbReference type="EMBL" id="CAMXCT010004632">
    <property type="protein sequence ID" value="CAI4009774.1"/>
    <property type="molecule type" value="Genomic_DNA"/>
</dbReference>
<feature type="transmembrane region" description="Helical" evidence="1">
    <location>
        <begin position="83"/>
        <end position="100"/>
    </location>
</feature>
<accession>A0A9P1DFY8</accession>
<feature type="transmembrane region" description="Helical" evidence="1">
    <location>
        <begin position="53"/>
        <end position="71"/>
    </location>
</feature>
<keyword evidence="4" id="KW-1185">Reference proteome</keyword>
<reference evidence="2" key="1">
    <citation type="submission" date="2022-10" db="EMBL/GenBank/DDBJ databases">
        <authorList>
            <person name="Chen Y."/>
            <person name="Dougan E. K."/>
            <person name="Chan C."/>
            <person name="Rhodes N."/>
            <person name="Thang M."/>
        </authorList>
    </citation>
    <scope>NUCLEOTIDE SEQUENCE</scope>
</reference>
<gene>
    <name evidence="2" type="ORF">C1SCF055_LOCUS35109</name>
</gene>
<reference evidence="3 4" key="2">
    <citation type="submission" date="2024-05" db="EMBL/GenBank/DDBJ databases">
        <authorList>
            <person name="Chen Y."/>
            <person name="Shah S."/>
            <person name="Dougan E. K."/>
            <person name="Thang M."/>
            <person name="Chan C."/>
        </authorList>
    </citation>
    <scope>NUCLEOTIDE SEQUENCE [LARGE SCALE GENOMIC DNA]</scope>
</reference>
<dbReference type="Proteomes" id="UP001152797">
    <property type="component" value="Unassembled WGS sequence"/>
</dbReference>
<name>A0A9P1DFY8_9DINO</name>
<dbReference type="OrthoDB" id="441176at2759"/>
<dbReference type="PROSITE" id="PS51257">
    <property type="entry name" value="PROKAR_LIPOPROTEIN"/>
    <property type="match status" value="1"/>
</dbReference>
<feature type="transmembrane region" description="Helical" evidence="1">
    <location>
        <begin position="335"/>
        <end position="359"/>
    </location>
</feature>
<proteinExistence type="predicted"/>
<dbReference type="EMBL" id="CAMXCT030004632">
    <property type="protein sequence ID" value="CAL4797086.1"/>
    <property type="molecule type" value="Genomic_DNA"/>
</dbReference>
<organism evidence="2">
    <name type="scientific">Cladocopium goreaui</name>
    <dbReference type="NCBI Taxonomy" id="2562237"/>
    <lineage>
        <taxon>Eukaryota</taxon>
        <taxon>Sar</taxon>
        <taxon>Alveolata</taxon>
        <taxon>Dinophyceae</taxon>
        <taxon>Suessiales</taxon>
        <taxon>Symbiodiniaceae</taxon>
        <taxon>Cladocopium</taxon>
    </lineage>
</organism>
<dbReference type="AlphaFoldDB" id="A0A9P1DFY8"/>
<protein>
    <submittedName>
        <fullName evidence="2">Uncharacterized protein</fullName>
    </submittedName>
</protein>
<keyword evidence="1" id="KW-1133">Transmembrane helix</keyword>
<keyword evidence="1" id="KW-0472">Membrane</keyword>
<evidence type="ECO:0000313" key="2">
    <source>
        <dbReference type="EMBL" id="CAI4009774.1"/>
    </source>
</evidence>
<feature type="transmembrane region" description="Helical" evidence="1">
    <location>
        <begin position="12"/>
        <end position="33"/>
    </location>
</feature>
<feature type="transmembrane region" description="Helical" evidence="1">
    <location>
        <begin position="406"/>
        <end position="427"/>
    </location>
</feature>
<sequence length="441" mass="47163">MTSTCRAGFTYLSFLAVGTSCGWFVVNGLYNLVANEPKIAKGGQLIGEINRNGAVASLVLCAFFGGYPFLFGKISYRVERWSSTFLILLSLASLLLLSVAWQVPAVVQLCGIFGNIVGNGSILLLFPLIATNYSGWLVAPVRAGTDLSSMISAFLAEAQSSNGVDQRYPTWLLFAFYTGISSMGLLAWCVILKYRIGLRSVLDDAPEKAHESQADLEAVSAVSTAVPSVSNQESLKEYSHNGGCYHGKIRELIGESLQSFACPWSLLAPVVMATLTQITQWSIVPTIGEIGAEMCDAESCSGKSGRFVFRISLTLSQILVPLGSIISSLVTCPSFIFYILCLLQYLSCFVICAATAGVWRSLWTSEAGRALFISSYALCGMLEGYVITMAYRYIGDAESIPLVKRHSAGALLSIATVILVSSCAALLGAAVSDGHIACIDP</sequence>
<feature type="transmembrane region" description="Helical" evidence="1">
    <location>
        <begin position="106"/>
        <end position="129"/>
    </location>
</feature>